<dbReference type="PANTHER" id="PTHR24198">
    <property type="entry name" value="ANKYRIN REPEAT AND PROTEIN KINASE DOMAIN-CONTAINING PROTEIN"/>
    <property type="match status" value="1"/>
</dbReference>
<keyword evidence="6" id="KW-1185">Reference proteome</keyword>
<keyword evidence="4" id="KW-0812">Transmembrane</keyword>
<dbReference type="PANTHER" id="PTHR24198:SF165">
    <property type="entry name" value="ANKYRIN REPEAT-CONTAINING PROTEIN-RELATED"/>
    <property type="match status" value="1"/>
</dbReference>
<evidence type="ECO:0000313" key="6">
    <source>
        <dbReference type="Proteomes" id="UP001497444"/>
    </source>
</evidence>
<feature type="transmembrane region" description="Helical" evidence="4">
    <location>
        <begin position="443"/>
        <end position="467"/>
    </location>
</feature>
<dbReference type="Proteomes" id="UP001497444">
    <property type="component" value="Chromosome 18"/>
</dbReference>
<sequence>METPHSKHKMGLWDAFNFGNSLQESADKELRKLVGALTAEGDHQDLIPESRSDLMDAAMVGPPEKFLKLWAGVNLNSKADWSSESPKKLKEKYISDHPNLIYKFTTSVCLLIKEMQHVIVGSALPAVQKDRTALHMAASNGQAEIVRYICTVPGVDMNVQDQFGYTPLHLAAHSPDHDDQRVLVIQELLTGKNINRNLVVNRFHPANILEDKIFGVSRVTALHLAVRGQFKKAVELLLTWHPDHKDEIVNVGAHDRSYQCTPLHFAVAANWRATGKENDEISKALINFIHANCPEALNRRDHKGQTPLHIAITHFNYSAVKTLLRQKDTIKTNVKDVNGKTALDIAMDNRDYPMVLQLHTYYELTSNKSKAYSNTANAILVGAALLATVTFTAWLTLPTAGDSQLFWVFNRLCFYFAVSTFLAAATAAMPIKGPPLAEAEHSVVAASFCLAFSIAFAICAFATAGFAIVTDTIEFRRKVIATTTVGAFVCLGFLLRFLRKLLSFSSPLFLYIDFTLKTKWANVTHTIKTQMMGIQLLSNANDWYEATVTKPIPMHRQISHREDDIY</sequence>
<dbReference type="SMART" id="SM00248">
    <property type="entry name" value="ANK"/>
    <property type="match status" value="6"/>
</dbReference>
<dbReference type="EMBL" id="OZ020113">
    <property type="protein sequence ID" value="CAK9266332.1"/>
    <property type="molecule type" value="Genomic_DNA"/>
</dbReference>
<feature type="transmembrane region" description="Helical" evidence="4">
    <location>
        <begin position="479"/>
        <end position="498"/>
    </location>
</feature>
<evidence type="ECO:0000256" key="1">
    <source>
        <dbReference type="ARBA" id="ARBA00022737"/>
    </source>
</evidence>
<feature type="transmembrane region" description="Helical" evidence="4">
    <location>
        <begin position="378"/>
        <end position="397"/>
    </location>
</feature>
<evidence type="ECO:0000256" key="3">
    <source>
        <dbReference type="PROSITE-ProRule" id="PRU00023"/>
    </source>
</evidence>
<dbReference type="PROSITE" id="PS50297">
    <property type="entry name" value="ANK_REP_REGION"/>
    <property type="match status" value="1"/>
</dbReference>
<dbReference type="SUPFAM" id="SSF48403">
    <property type="entry name" value="Ankyrin repeat"/>
    <property type="match status" value="1"/>
</dbReference>
<evidence type="ECO:0000256" key="2">
    <source>
        <dbReference type="ARBA" id="ARBA00023043"/>
    </source>
</evidence>
<evidence type="ECO:0000313" key="5">
    <source>
        <dbReference type="EMBL" id="CAK9266332.1"/>
    </source>
</evidence>
<feature type="repeat" description="ANK" evidence="3">
    <location>
        <begin position="303"/>
        <end position="325"/>
    </location>
</feature>
<feature type="repeat" description="ANK" evidence="3">
    <location>
        <begin position="129"/>
        <end position="162"/>
    </location>
</feature>
<keyword evidence="2 3" id="KW-0040">ANK repeat</keyword>
<feature type="transmembrane region" description="Helical" evidence="4">
    <location>
        <begin position="409"/>
        <end position="431"/>
    </location>
</feature>
<gene>
    <name evidence="5" type="ORF">CSSPJE1EN1_LOCUS11810</name>
</gene>
<dbReference type="PROSITE" id="PS50088">
    <property type="entry name" value="ANK_REPEAT"/>
    <property type="match status" value="2"/>
</dbReference>
<protein>
    <recommendedName>
        <fullName evidence="7">PGG domain-containing protein</fullName>
    </recommendedName>
</protein>
<proteinExistence type="predicted"/>
<accession>A0ABP0WHH5</accession>
<reference evidence="5" key="1">
    <citation type="submission" date="2024-02" db="EMBL/GenBank/DDBJ databases">
        <authorList>
            <consortium name="ELIXIR-Norway"/>
            <consortium name="Elixir Norway"/>
        </authorList>
    </citation>
    <scope>NUCLEOTIDE SEQUENCE</scope>
</reference>
<name>A0ABP0WHH5_9BRYO</name>
<organism evidence="5 6">
    <name type="scientific">Sphagnum jensenii</name>
    <dbReference type="NCBI Taxonomy" id="128206"/>
    <lineage>
        <taxon>Eukaryota</taxon>
        <taxon>Viridiplantae</taxon>
        <taxon>Streptophyta</taxon>
        <taxon>Embryophyta</taxon>
        <taxon>Bryophyta</taxon>
        <taxon>Sphagnophytina</taxon>
        <taxon>Sphagnopsida</taxon>
        <taxon>Sphagnales</taxon>
        <taxon>Sphagnaceae</taxon>
        <taxon>Sphagnum</taxon>
    </lineage>
</organism>
<keyword evidence="1" id="KW-0677">Repeat</keyword>
<dbReference type="Pfam" id="PF12796">
    <property type="entry name" value="Ank_2"/>
    <property type="match status" value="2"/>
</dbReference>
<dbReference type="Gene3D" id="1.25.40.20">
    <property type="entry name" value="Ankyrin repeat-containing domain"/>
    <property type="match status" value="2"/>
</dbReference>
<keyword evidence="4" id="KW-1133">Transmembrane helix</keyword>
<keyword evidence="4" id="KW-0472">Membrane</keyword>
<evidence type="ECO:0000256" key="4">
    <source>
        <dbReference type="SAM" id="Phobius"/>
    </source>
</evidence>
<dbReference type="InterPro" id="IPR002110">
    <property type="entry name" value="Ankyrin_rpt"/>
</dbReference>
<evidence type="ECO:0008006" key="7">
    <source>
        <dbReference type="Google" id="ProtNLM"/>
    </source>
</evidence>
<dbReference type="InterPro" id="IPR036770">
    <property type="entry name" value="Ankyrin_rpt-contain_sf"/>
</dbReference>